<evidence type="ECO:0000256" key="7">
    <source>
        <dbReference type="ARBA" id="ARBA00022833"/>
    </source>
</evidence>
<feature type="zinc finger region" description="C3H1-type" evidence="12">
    <location>
        <begin position="156"/>
        <end position="183"/>
    </location>
</feature>
<keyword evidence="10" id="KW-0539">Nucleus</keyword>
<evidence type="ECO:0000256" key="9">
    <source>
        <dbReference type="ARBA" id="ARBA00023187"/>
    </source>
</evidence>
<protein>
    <submittedName>
        <fullName evidence="16">Uncharacterized protein</fullName>
    </submittedName>
</protein>
<dbReference type="SUPFAM" id="SSF90229">
    <property type="entry name" value="CCCH zinc finger"/>
    <property type="match status" value="1"/>
</dbReference>
<evidence type="ECO:0000256" key="3">
    <source>
        <dbReference type="ARBA" id="ARBA00022664"/>
    </source>
</evidence>
<name>A0A7S0QYX0_9CHLO</name>
<dbReference type="InterPro" id="IPR035979">
    <property type="entry name" value="RBD_domain_sf"/>
</dbReference>
<keyword evidence="3" id="KW-0507">mRNA processing</keyword>
<evidence type="ECO:0000256" key="8">
    <source>
        <dbReference type="ARBA" id="ARBA00022884"/>
    </source>
</evidence>
<dbReference type="GO" id="GO:0071006">
    <property type="term" value="C:U2-type catalytic step 1 spliceosome"/>
    <property type="evidence" value="ECO:0007669"/>
    <property type="project" value="TreeGrafter"/>
</dbReference>
<dbReference type="GO" id="GO:0000974">
    <property type="term" value="C:Prp19 complex"/>
    <property type="evidence" value="ECO:0007669"/>
    <property type="project" value="TreeGrafter"/>
</dbReference>
<evidence type="ECO:0000256" key="2">
    <source>
        <dbReference type="ARBA" id="ARBA00007781"/>
    </source>
</evidence>
<dbReference type="InterPro" id="IPR000571">
    <property type="entry name" value="Znf_CCCH"/>
</dbReference>
<keyword evidence="5" id="KW-0747">Spliceosome</keyword>
<sequence length="411" mass="45604">MAHRLLRDPEADGWEAAEFPIICESCLGPNPYVRMTKEKYGRECKICTRPFTIFRWRPGSDARYKKTEVCQTCSKMKNVCQVCLLDLEFGLPVQVRDQCIGASGSEIAKSDVNREYQAEQIDKAQAEGIDFDAQYGKAKKSDMLLKLQRTAPYYKRNRAHICSFFAKGECTRGAECPYRHEMPDTGPLSEQNLKDRFYGVNDPVAEKMLARAKDMPVLTPPEDRSIMTLYVGGMDSRIEEEDLKDAFYAYGEISAIRLIRDRNCAFVTYTSRTSAEKAAESLVNKLVIKGVRCKLMWGKPARPQVQAPAASSSAAPPPSMYPPQVQAQMAMRGGMGGPPPMNFFNLPPPQPGYGMMPPPYGMPPPRGMMMAPPPGGPPGGMPPGPARPYYPSMDPNAMGSMQRRDGGGQQK</sequence>
<dbReference type="InterPro" id="IPR048995">
    <property type="entry name" value="STL11/RBM22-like_N"/>
</dbReference>
<keyword evidence="4 12" id="KW-0479">Metal-binding</keyword>
<feature type="region of interest" description="Disordered" evidence="13">
    <location>
        <begin position="371"/>
        <end position="411"/>
    </location>
</feature>
<feature type="compositionally biased region" description="Basic and acidic residues" evidence="13">
    <location>
        <begin position="402"/>
        <end position="411"/>
    </location>
</feature>
<dbReference type="CDD" id="cd12224">
    <property type="entry name" value="RRM_RBM22"/>
    <property type="match status" value="1"/>
</dbReference>
<evidence type="ECO:0000313" key="16">
    <source>
        <dbReference type="EMBL" id="CAD8657566.1"/>
    </source>
</evidence>
<dbReference type="InterPro" id="IPR039171">
    <property type="entry name" value="Cwc2/Slt11"/>
</dbReference>
<dbReference type="SUPFAM" id="SSF54928">
    <property type="entry name" value="RNA-binding domain, RBD"/>
    <property type="match status" value="1"/>
</dbReference>
<evidence type="ECO:0000256" key="4">
    <source>
        <dbReference type="ARBA" id="ARBA00022723"/>
    </source>
</evidence>
<comment type="subcellular location">
    <subcellularLocation>
        <location evidence="1">Nucleus</location>
    </subcellularLocation>
</comment>
<dbReference type="SMART" id="SM00356">
    <property type="entry name" value="ZnF_C3H1"/>
    <property type="match status" value="1"/>
</dbReference>
<dbReference type="InterPro" id="IPR000504">
    <property type="entry name" value="RRM_dom"/>
</dbReference>
<dbReference type="InterPro" id="IPR032297">
    <property type="entry name" value="Torus"/>
</dbReference>
<organism evidence="16">
    <name type="scientific">Pyramimonas obovata</name>
    <dbReference type="NCBI Taxonomy" id="1411642"/>
    <lineage>
        <taxon>Eukaryota</taxon>
        <taxon>Viridiplantae</taxon>
        <taxon>Chlorophyta</taxon>
        <taxon>Pyramimonadophyceae</taxon>
        <taxon>Pyramimonadales</taxon>
        <taxon>Pyramimonadaceae</taxon>
        <taxon>Pyramimonas</taxon>
        <taxon>Pyramimonas incertae sedis</taxon>
    </lineage>
</organism>
<dbReference type="GO" id="GO:0008270">
    <property type="term" value="F:zinc ion binding"/>
    <property type="evidence" value="ECO:0007669"/>
    <property type="project" value="UniProtKB-KW"/>
</dbReference>
<proteinExistence type="inferred from homology"/>
<dbReference type="EMBL" id="HBFA01009456">
    <property type="protein sequence ID" value="CAD8657566.1"/>
    <property type="molecule type" value="Transcribed_RNA"/>
</dbReference>
<evidence type="ECO:0000256" key="13">
    <source>
        <dbReference type="SAM" id="MobiDB-lite"/>
    </source>
</evidence>
<dbReference type="Pfam" id="PF21369">
    <property type="entry name" value="STL11_N"/>
    <property type="match status" value="1"/>
</dbReference>
<evidence type="ECO:0000256" key="1">
    <source>
        <dbReference type="ARBA" id="ARBA00004123"/>
    </source>
</evidence>
<feature type="domain" description="RRM" evidence="14">
    <location>
        <begin position="227"/>
        <end position="300"/>
    </location>
</feature>
<evidence type="ECO:0000256" key="12">
    <source>
        <dbReference type="PROSITE-ProRule" id="PRU00723"/>
    </source>
</evidence>
<dbReference type="GO" id="GO:0006397">
    <property type="term" value="P:mRNA processing"/>
    <property type="evidence" value="ECO:0007669"/>
    <property type="project" value="UniProtKB-KW"/>
</dbReference>
<dbReference type="Gene3D" id="3.30.70.330">
    <property type="match status" value="1"/>
</dbReference>
<dbReference type="PANTHER" id="PTHR14089:SF6">
    <property type="entry name" value="PRE-MRNA-SPLICING FACTOR RBM22"/>
    <property type="match status" value="1"/>
</dbReference>
<evidence type="ECO:0000256" key="10">
    <source>
        <dbReference type="ARBA" id="ARBA00023242"/>
    </source>
</evidence>
<keyword evidence="6 12" id="KW-0863">Zinc-finger</keyword>
<evidence type="ECO:0000259" key="14">
    <source>
        <dbReference type="PROSITE" id="PS50102"/>
    </source>
</evidence>
<dbReference type="FunFam" id="3.30.70.330:FF:000476">
    <property type="entry name" value="Zinc finger CCCH domain-containing protein 4"/>
    <property type="match status" value="1"/>
</dbReference>
<dbReference type="GO" id="GO:0008380">
    <property type="term" value="P:RNA splicing"/>
    <property type="evidence" value="ECO:0007669"/>
    <property type="project" value="UniProtKB-KW"/>
</dbReference>
<feature type="compositionally biased region" description="Pro residues" evidence="13">
    <location>
        <begin position="371"/>
        <end position="388"/>
    </location>
</feature>
<dbReference type="GO" id="GO:0017070">
    <property type="term" value="F:U6 snRNA binding"/>
    <property type="evidence" value="ECO:0007669"/>
    <property type="project" value="TreeGrafter"/>
</dbReference>
<dbReference type="AlphaFoldDB" id="A0A7S0QYX0"/>
<dbReference type="Pfam" id="PF16131">
    <property type="entry name" value="Torus"/>
    <property type="match status" value="1"/>
</dbReference>
<feature type="domain" description="C3H1-type" evidence="15">
    <location>
        <begin position="156"/>
        <end position="183"/>
    </location>
</feature>
<dbReference type="FunFam" id="4.10.1000.10:FF:000006">
    <property type="entry name" value="Putative pre-mrna-splicing factor rbm22"/>
    <property type="match status" value="1"/>
</dbReference>
<evidence type="ECO:0000256" key="5">
    <source>
        <dbReference type="ARBA" id="ARBA00022728"/>
    </source>
</evidence>
<dbReference type="Gene3D" id="4.10.1000.10">
    <property type="entry name" value="Zinc finger, CCCH-type"/>
    <property type="match status" value="1"/>
</dbReference>
<evidence type="ECO:0000256" key="6">
    <source>
        <dbReference type="ARBA" id="ARBA00022771"/>
    </source>
</evidence>
<dbReference type="InterPro" id="IPR036855">
    <property type="entry name" value="Znf_CCCH_sf"/>
</dbReference>
<dbReference type="SMART" id="SM00360">
    <property type="entry name" value="RRM"/>
    <property type="match status" value="1"/>
</dbReference>
<dbReference type="PANTHER" id="PTHR14089">
    <property type="entry name" value="PRE-MRNA-SPLICING FACTOR RBM22"/>
    <property type="match status" value="1"/>
</dbReference>
<dbReference type="PROSITE" id="PS50102">
    <property type="entry name" value="RRM"/>
    <property type="match status" value="1"/>
</dbReference>
<keyword evidence="7 12" id="KW-0862">Zinc</keyword>
<dbReference type="Pfam" id="PF00076">
    <property type="entry name" value="RRM_1"/>
    <property type="match status" value="1"/>
</dbReference>
<accession>A0A7S0QYX0</accession>
<dbReference type="PROSITE" id="PS50103">
    <property type="entry name" value="ZF_C3H1"/>
    <property type="match status" value="1"/>
</dbReference>
<gene>
    <name evidence="16" type="ORF">POBO1169_LOCUS4983</name>
</gene>
<dbReference type="InterPro" id="IPR012677">
    <property type="entry name" value="Nucleotide-bd_a/b_plait_sf"/>
</dbReference>
<evidence type="ECO:0000256" key="11">
    <source>
        <dbReference type="PROSITE-ProRule" id="PRU00176"/>
    </source>
</evidence>
<dbReference type="GO" id="GO:0071007">
    <property type="term" value="C:U2-type catalytic step 2 spliceosome"/>
    <property type="evidence" value="ECO:0007669"/>
    <property type="project" value="TreeGrafter"/>
</dbReference>
<evidence type="ECO:0000259" key="15">
    <source>
        <dbReference type="PROSITE" id="PS50103"/>
    </source>
</evidence>
<keyword evidence="8 11" id="KW-0694">RNA-binding</keyword>
<dbReference type="GO" id="GO:0036002">
    <property type="term" value="F:pre-mRNA binding"/>
    <property type="evidence" value="ECO:0007669"/>
    <property type="project" value="TreeGrafter"/>
</dbReference>
<comment type="similarity">
    <text evidence="2">Belongs to the SLT11 family.</text>
</comment>
<reference evidence="16" key="1">
    <citation type="submission" date="2021-01" db="EMBL/GenBank/DDBJ databases">
        <authorList>
            <person name="Corre E."/>
            <person name="Pelletier E."/>
            <person name="Niang G."/>
            <person name="Scheremetjew M."/>
            <person name="Finn R."/>
            <person name="Kale V."/>
            <person name="Holt S."/>
            <person name="Cochrane G."/>
            <person name="Meng A."/>
            <person name="Brown T."/>
            <person name="Cohen L."/>
        </authorList>
    </citation>
    <scope>NUCLEOTIDE SEQUENCE</scope>
    <source>
        <strain evidence="16">CCMP722</strain>
    </source>
</reference>
<keyword evidence="9" id="KW-0508">mRNA splicing</keyword>